<dbReference type="InterPro" id="IPR007711">
    <property type="entry name" value="HigB-1"/>
</dbReference>
<dbReference type="STRING" id="702745.SAMN05421818_10526"/>
<dbReference type="InterPro" id="IPR035093">
    <property type="entry name" value="RelE/ParE_toxin_dom_sf"/>
</dbReference>
<keyword evidence="2" id="KW-1185">Reference proteome</keyword>
<sequence length="97" mass="10996">MTTDKELSKEYGVLAKKIKQRLAQLVAADNLSVIAKLPALRLHSYSGNRKGEWSIDIFKNWRIIFEIDQDPIPRLEDGGVNLVEVIKIKAISVEDPH</sequence>
<protein>
    <submittedName>
        <fullName evidence="1">Proteic killer suppression protein</fullName>
    </submittedName>
</protein>
<dbReference type="Proteomes" id="UP000243588">
    <property type="component" value="Unassembled WGS sequence"/>
</dbReference>
<organism evidence="1 2">
    <name type="scientific">Myroides phaeus</name>
    <dbReference type="NCBI Taxonomy" id="702745"/>
    <lineage>
        <taxon>Bacteria</taxon>
        <taxon>Pseudomonadati</taxon>
        <taxon>Bacteroidota</taxon>
        <taxon>Flavobacteriia</taxon>
        <taxon>Flavobacteriales</taxon>
        <taxon>Flavobacteriaceae</taxon>
        <taxon>Myroides</taxon>
    </lineage>
</organism>
<dbReference type="SUPFAM" id="SSF143011">
    <property type="entry name" value="RelE-like"/>
    <property type="match status" value="1"/>
</dbReference>
<gene>
    <name evidence="1" type="ORF">SAMN05421818_10526</name>
</gene>
<reference evidence="2" key="1">
    <citation type="submission" date="2016-10" db="EMBL/GenBank/DDBJ databases">
        <authorList>
            <person name="Varghese N."/>
            <person name="Submissions S."/>
        </authorList>
    </citation>
    <scope>NUCLEOTIDE SEQUENCE [LARGE SCALE GENOMIC DNA]</scope>
    <source>
        <strain evidence="2">DSM 23313</strain>
    </source>
</reference>
<name>A0A1G8CWI9_9FLAO</name>
<proteinExistence type="predicted"/>
<dbReference type="Gene3D" id="3.30.2310.20">
    <property type="entry name" value="RelE-like"/>
    <property type="match status" value="1"/>
</dbReference>
<evidence type="ECO:0000313" key="2">
    <source>
        <dbReference type="Proteomes" id="UP000243588"/>
    </source>
</evidence>
<dbReference type="Pfam" id="PF05015">
    <property type="entry name" value="HigB-like_toxin"/>
    <property type="match status" value="1"/>
</dbReference>
<dbReference type="AlphaFoldDB" id="A0A1G8CWI9"/>
<accession>A0A1G8CWI9</accession>
<dbReference type="EMBL" id="FNDQ01000005">
    <property type="protein sequence ID" value="SDH49320.1"/>
    <property type="molecule type" value="Genomic_DNA"/>
</dbReference>
<evidence type="ECO:0000313" key="1">
    <source>
        <dbReference type="EMBL" id="SDH49320.1"/>
    </source>
</evidence>